<keyword evidence="2" id="KW-1185">Reference proteome</keyword>
<sequence length="48" mass="5095">MLLELTGDARTAPNEIAVEKGVVPLTGNVDTFTKKRAAERAALRVPSS</sequence>
<dbReference type="RefSeq" id="WP_184991925.1">
    <property type="nucleotide sequence ID" value="NZ_BOMK01000001.1"/>
</dbReference>
<comment type="caution">
    <text evidence="1">The sequence shown here is derived from an EMBL/GenBank/DDBJ whole genome shotgun (WGS) entry which is preliminary data.</text>
</comment>
<accession>A0A7W7MNY3</accession>
<proteinExistence type="predicted"/>
<dbReference type="Proteomes" id="UP000578112">
    <property type="component" value="Unassembled WGS sequence"/>
</dbReference>
<evidence type="ECO:0000313" key="2">
    <source>
        <dbReference type="Proteomes" id="UP000578112"/>
    </source>
</evidence>
<protein>
    <submittedName>
        <fullName evidence="1">Osmotically-inducible protein OsmY</fullName>
    </submittedName>
</protein>
<evidence type="ECO:0000313" key="1">
    <source>
        <dbReference type="EMBL" id="MBB4761496.1"/>
    </source>
</evidence>
<dbReference type="EMBL" id="JACHNH010000001">
    <property type="protein sequence ID" value="MBB4761496.1"/>
    <property type="molecule type" value="Genomic_DNA"/>
</dbReference>
<dbReference type="Gene3D" id="3.30.1340.30">
    <property type="match status" value="1"/>
</dbReference>
<organism evidence="1 2">
    <name type="scientific">Actinoplanes digitatis</name>
    <dbReference type="NCBI Taxonomy" id="1868"/>
    <lineage>
        <taxon>Bacteria</taxon>
        <taxon>Bacillati</taxon>
        <taxon>Actinomycetota</taxon>
        <taxon>Actinomycetes</taxon>
        <taxon>Micromonosporales</taxon>
        <taxon>Micromonosporaceae</taxon>
        <taxon>Actinoplanes</taxon>
    </lineage>
</organism>
<reference evidence="1 2" key="1">
    <citation type="submission" date="2020-08" db="EMBL/GenBank/DDBJ databases">
        <title>Sequencing the genomes of 1000 actinobacteria strains.</title>
        <authorList>
            <person name="Klenk H.-P."/>
        </authorList>
    </citation>
    <scope>NUCLEOTIDE SEQUENCE [LARGE SCALE GENOMIC DNA]</scope>
    <source>
        <strain evidence="1 2">DSM 43149</strain>
    </source>
</reference>
<dbReference type="AlphaFoldDB" id="A0A7W7MNY3"/>
<gene>
    <name evidence="1" type="ORF">BJ971_002052</name>
</gene>
<name>A0A7W7MNY3_9ACTN</name>